<feature type="domain" description="HTH lysR-type" evidence="5">
    <location>
        <begin position="4"/>
        <end position="61"/>
    </location>
</feature>
<dbReference type="Gene3D" id="1.10.10.10">
    <property type="entry name" value="Winged helix-like DNA-binding domain superfamily/Winged helix DNA-binding domain"/>
    <property type="match status" value="1"/>
</dbReference>
<dbReference type="Gene3D" id="3.40.190.290">
    <property type="match status" value="1"/>
</dbReference>
<accession>A0A1R0FAF5</accession>
<sequence>MLRENIADLMAFMVVAEEKSFTKAARKLNISQSALSHSIKNLEERLHLQLLRRTTRSVAPTDIGERLLELYTPHLVEMESELKNLCETIDHPSGTIRITAPDYAAKAILWPKLYPLLAKYPDIHLEISIDYALTDIVAERFDAGVRLGEQVEKDMIALKIGPDLRMAAVASPQYLEKHSIPETPRDLLEHQCINLRLPTSGGFYVWEFEENGHECKIRVEGQLSFNTIDQALDAAEAGFGIAYTTEDAVVERVESGRLKRILENYCPPFPGYYLYYPTRRQHTAAFQLVIDCLRYKAL</sequence>
<name>A0A1R0FAF5_9HYPH</name>
<dbReference type="PROSITE" id="PS50931">
    <property type="entry name" value="HTH_LYSR"/>
    <property type="match status" value="1"/>
</dbReference>
<dbReference type="InterPro" id="IPR036388">
    <property type="entry name" value="WH-like_DNA-bd_sf"/>
</dbReference>
<comment type="similarity">
    <text evidence="1">Belongs to the LysR transcriptional regulatory family.</text>
</comment>
<organism evidence="6 7">
    <name type="scientific">Bartonella apis</name>
    <dbReference type="NCBI Taxonomy" id="1686310"/>
    <lineage>
        <taxon>Bacteria</taxon>
        <taxon>Pseudomonadati</taxon>
        <taxon>Pseudomonadota</taxon>
        <taxon>Alphaproteobacteria</taxon>
        <taxon>Hyphomicrobiales</taxon>
        <taxon>Bartonellaceae</taxon>
        <taxon>Bartonella</taxon>
    </lineage>
</organism>
<dbReference type="PANTHER" id="PTHR30537">
    <property type="entry name" value="HTH-TYPE TRANSCRIPTIONAL REGULATOR"/>
    <property type="match status" value="1"/>
</dbReference>
<evidence type="ECO:0000313" key="7">
    <source>
        <dbReference type="Proteomes" id="UP000187344"/>
    </source>
</evidence>
<proteinExistence type="inferred from homology"/>
<dbReference type="InterPro" id="IPR005119">
    <property type="entry name" value="LysR_subst-bd"/>
</dbReference>
<dbReference type="FunFam" id="1.10.10.10:FF:000001">
    <property type="entry name" value="LysR family transcriptional regulator"/>
    <property type="match status" value="1"/>
</dbReference>
<evidence type="ECO:0000256" key="2">
    <source>
        <dbReference type="ARBA" id="ARBA00023015"/>
    </source>
</evidence>
<reference evidence="6 7" key="1">
    <citation type="submission" date="2016-12" db="EMBL/GenBank/DDBJ databases">
        <title>Comparative genomics of Bartonella apis.</title>
        <authorList>
            <person name="Engel P."/>
        </authorList>
    </citation>
    <scope>NUCLEOTIDE SEQUENCE [LARGE SCALE GENOMIC DNA]</scope>
    <source>
        <strain evidence="6 7">PEB0149</strain>
    </source>
</reference>
<dbReference type="InterPro" id="IPR058163">
    <property type="entry name" value="LysR-type_TF_proteobact-type"/>
</dbReference>
<evidence type="ECO:0000256" key="1">
    <source>
        <dbReference type="ARBA" id="ARBA00009437"/>
    </source>
</evidence>
<evidence type="ECO:0000259" key="5">
    <source>
        <dbReference type="PROSITE" id="PS50931"/>
    </source>
</evidence>
<dbReference type="FunFam" id="3.40.190.290:FF:000012">
    <property type="entry name" value="Transcriptional regulator, LysR family"/>
    <property type="match status" value="1"/>
</dbReference>
<dbReference type="SUPFAM" id="SSF53850">
    <property type="entry name" value="Periplasmic binding protein-like II"/>
    <property type="match status" value="1"/>
</dbReference>
<dbReference type="OrthoDB" id="9813056at2"/>
<dbReference type="Pfam" id="PF00126">
    <property type="entry name" value="HTH_1"/>
    <property type="match status" value="1"/>
</dbReference>
<comment type="caution">
    <text evidence="6">The sequence shown here is derived from an EMBL/GenBank/DDBJ whole genome shotgun (WGS) entry which is preliminary data.</text>
</comment>
<dbReference type="RefSeq" id="WP_075869131.1">
    <property type="nucleotide sequence ID" value="NZ_CALYQA010000009.1"/>
</dbReference>
<dbReference type="Proteomes" id="UP000187344">
    <property type="component" value="Unassembled WGS sequence"/>
</dbReference>
<dbReference type="PANTHER" id="PTHR30537:SF1">
    <property type="entry name" value="HTH-TYPE TRANSCRIPTIONAL REGULATOR PGRR"/>
    <property type="match status" value="1"/>
</dbReference>
<dbReference type="SUPFAM" id="SSF46785">
    <property type="entry name" value="Winged helix' DNA-binding domain"/>
    <property type="match status" value="1"/>
</dbReference>
<dbReference type="CDD" id="cd08474">
    <property type="entry name" value="PBP2_CrgA_like_5"/>
    <property type="match status" value="1"/>
</dbReference>
<dbReference type="InterPro" id="IPR036390">
    <property type="entry name" value="WH_DNA-bd_sf"/>
</dbReference>
<dbReference type="InterPro" id="IPR000847">
    <property type="entry name" value="LysR_HTH_N"/>
</dbReference>
<keyword evidence="4" id="KW-0804">Transcription</keyword>
<gene>
    <name evidence="6" type="ORF">PEB0149_013970</name>
</gene>
<keyword evidence="3 6" id="KW-0238">DNA-binding</keyword>
<dbReference type="GO" id="GO:0043565">
    <property type="term" value="F:sequence-specific DNA binding"/>
    <property type="evidence" value="ECO:0007669"/>
    <property type="project" value="TreeGrafter"/>
</dbReference>
<dbReference type="PRINTS" id="PR00039">
    <property type="entry name" value="HTHLYSR"/>
</dbReference>
<keyword evidence="2" id="KW-0805">Transcription regulation</keyword>
<keyword evidence="7" id="KW-1185">Reference proteome</keyword>
<protein>
    <submittedName>
        <fullName evidence="6">DNA-binding transcriptional regulator, LysR family</fullName>
    </submittedName>
</protein>
<evidence type="ECO:0000313" key="6">
    <source>
        <dbReference type="EMBL" id="OLY43955.1"/>
    </source>
</evidence>
<dbReference type="AlphaFoldDB" id="A0A1R0FAF5"/>
<dbReference type="EMBL" id="LXYT01000001">
    <property type="protein sequence ID" value="OLY43955.1"/>
    <property type="molecule type" value="Genomic_DNA"/>
</dbReference>
<dbReference type="GO" id="GO:0006351">
    <property type="term" value="P:DNA-templated transcription"/>
    <property type="evidence" value="ECO:0007669"/>
    <property type="project" value="TreeGrafter"/>
</dbReference>
<dbReference type="Pfam" id="PF03466">
    <property type="entry name" value="LysR_substrate"/>
    <property type="match status" value="1"/>
</dbReference>
<evidence type="ECO:0000256" key="3">
    <source>
        <dbReference type="ARBA" id="ARBA00023125"/>
    </source>
</evidence>
<dbReference type="GO" id="GO:0003700">
    <property type="term" value="F:DNA-binding transcription factor activity"/>
    <property type="evidence" value="ECO:0007669"/>
    <property type="project" value="InterPro"/>
</dbReference>
<evidence type="ECO:0000256" key="4">
    <source>
        <dbReference type="ARBA" id="ARBA00023163"/>
    </source>
</evidence>